<evidence type="ECO:0000256" key="3">
    <source>
        <dbReference type="ARBA" id="ARBA00022833"/>
    </source>
</evidence>
<name>A0A9N9UF23_9HYPO</name>
<dbReference type="PROSITE" id="PS00463">
    <property type="entry name" value="ZN2_CY6_FUNGAL_1"/>
    <property type="match status" value="1"/>
</dbReference>
<reference evidence="11" key="1">
    <citation type="submission" date="2019-06" db="EMBL/GenBank/DDBJ databases">
        <authorList>
            <person name="Broberg M."/>
        </authorList>
    </citation>
    <scope>NUCLEOTIDE SEQUENCE [LARGE SCALE GENOMIC DNA]</scope>
</reference>
<dbReference type="GO" id="GO:0000981">
    <property type="term" value="F:DNA-binding transcription factor activity, RNA polymerase II-specific"/>
    <property type="evidence" value="ECO:0007669"/>
    <property type="project" value="InterPro"/>
</dbReference>
<evidence type="ECO:0000256" key="5">
    <source>
        <dbReference type="ARBA" id="ARBA00023125"/>
    </source>
</evidence>
<keyword evidence="2" id="KW-0479">Metal-binding</keyword>
<keyword evidence="5" id="KW-0238">DNA-binding</keyword>
<keyword evidence="6" id="KW-0804">Transcription</keyword>
<evidence type="ECO:0000313" key="11">
    <source>
        <dbReference type="Proteomes" id="UP000754883"/>
    </source>
</evidence>
<feature type="compositionally biased region" description="Polar residues" evidence="8">
    <location>
        <begin position="129"/>
        <end position="138"/>
    </location>
</feature>
<proteinExistence type="predicted"/>
<feature type="region of interest" description="Disordered" evidence="8">
    <location>
        <begin position="81"/>
        <end position="171"/>
    </location>
</feature>
<evidence type="ECO:0000313" key="10">
    <source>
        <dbReference type="EMBL" id="CAG9986525.1"/>
    </source>
</evidence>
<comment type="caution">
    <text evidence="10">The sequence shown here is derived from an EMBL/GenBank/DDBJ whole genome shotgun (WGS) entry which is preliminary data.</text>
</comment>
<dbReference type="InterPro" id="IPR036864">
    <property type="entry name" value="Zn2-C6_fun-type_DNA-bd_sf"/>
</dbReference>
<dbReference type="CDD" id="cd12148">
    <property type="entry name" value="fungal_TF_MHR"/>
    <property type="match status" value="1"/>
</dbReference>
<dbReference type="InterPro" id="IPR001138">
    <property type="entry name" value="Zn2Cys6_DnaBD"/>
</dbReference>
<dbReference type="Pfam" id="PF00172">
    <property type="entry name" value="Zn_clus"/>
    <property type="match status" value="1"/>
</dbReference>
<dbReference type="PANTHER" id="PTHR31313">
    <property type="entry name" value="TY1 ENHANCER ACTIVATOR"/>
    <property type="match status" value="1"/>
</dbReference>
<evidence type="ECO:0000256" key="7">
    <source>
        <dbReference type="ARBA" id="ARBA00023242"/>
    </source>
</evidence>
<gene>
    <name evidence="10" type="ORF">CBYS24578_00007719</name>
</gene>
<dbReference type="PROSITE" id="PS50048">
    <property type="entry name" value="ZN2_CY6_FUNGAL_2"/>
    <property type="match status" value="1"/>
</dbReference>
<evidence type="ECO:0000256" key="1">
    <source>
        <dbReference type="ARBA" id="ARBA00004123"/>
    </source>
</evidence>
<dbReference type="Proteomes" id="UP000754883">
    <property type="component" value="Unassembled WGS sequence"/>
</dbReference>
<keyword evidence="4" id="KW-0805">Transcription regulation</keyword>
<dbReference type="Gene3D" id="4.10.240.10">
    <property type="entry name" value="Zn(2)-C6 fungal-type DNA-binding domain"/>
    <property type="match status" value="1"/>
</dbReference>
<sequence length="334" mass="37189">MKTSAGPATSGMPQRAAVACQNCRLRKVKCDAQYVTQGEGCSPCRRARQNCFFDPMSDGRRSVSHKFVHKLQRRIETLEALNQGTSNQSSARPAPSNDVTATSADNFTSIPLENSSEALPTSLPRATIPSITSPQNIDPPSHFVQSPGPVEIHQVPSSPVQQKQDSPRCRRSSISRFYGASSQPHVSFPNDESLLVLANEAKNDPGYIDLDPNSCHLRDSLLQEFFKYQILLVELVDEDLFSRHRNEDGNESRWYSEFLENIILACSSRLSTSESVRRLGLNYYELAKEGVSKALYEPSPANLQGFLLLSEYESTIGQSSLGWMYCGKFQYILP</sequence>
<evidence type="ECO:0000256" key="8">
    <source>
        <dbReference type="SAM" id="MobiDB-lite"/>
    </source>
</evidence>
<evidence type="ECO:0000256" key="4">
    <source>
        <dbReference type="ARBA" id="ARBA00023015"/>
    </source>
</evidence>
<dbReference type="OrthoDB" id="2154091at2759"/>
<keyword evidence="3" id="KW-0862">Zinc</keyword>
<accession>A0A9N9UF23</accession>
<evidence type="ECO:0000259" key="9">
    <source>
        <dbReference type="PROSITE" id="PS50048"/>
    </source>
</evidence>
<feature type="compositionally biased region" description="Polar residues" evidence="8">
    <location>
        <begin position="81"/>
        <end position="119"/>
    </location>
</feature>
<evidence type="ECO:0000256" key="6">
    <source>
        <dbReference type="ARBA" id="ARBA00023163"/>
    </source>
</evidence>
<dbReference type="GO" id="GO:0003677">
    <property type="term" value="F:DNA binding"/>
    <property type="evidence" value="ECO:0007669"/>
    <property type="project" value="UniProtKB-KW"/>
</dbReference>
<dbReference type="GO" id="GO:0005634">
    <property type="term" value="C:nucleus"/>
    <property type="evidence" value="ECO:0007669"/>
    <property type="project" value="UniProtKB-SubCell"/>
</dbReference>
<dbReference type="GO" id="GO:0008270">
    <property type="term" value="F:zinc ion binding"/>
    <property type="evidence" value="ECO:0007669"/>
    <property type="project" value="InterPro"/>
</dbReference>
<dbReference type="SMART" id="SM00066">
    <property type="entry name" value="GAL4"/>
    <property type="match status" value="1"/>
</dbReference>
<protein>
    <recommendedName>
        <fullName evidence="9">Zn(2)-C6 fungal-type domain-containing protein</fullName>
    </recommendedName>
</protein>
<evidence type="ECO:0000256" key="2">
    <source>
        <dbReference type="ARBA" id="ARBA00022723"/>
    </source>
</evidence>
<feature type="domain" description="Zn(2)-C6 fungal-type" evidence="9">
    <location>
        <begin position="19"/>
        <end position="53"/>
    </location>
</feature>
<comment type="subcellular location">
    <subcellularLocation>
        <location evidence="1">Nucleus</location>
    </subcellularLocation>
</comment>
<dbReference type="CDD" id="cd00067">
    <property type="entry name" value="GAL4"/>
    <property type="match status" value="1"/>
</dbReference>
<keyword evidence="11" id="KW-1185">Reference proteome</keyword>
<dbReference type="SUPFAM" id="SSF57701">
    <property type="entry name" value="Zn2/Cys6 DNA-binding domain"/>
    <property type="match status" value="1"/>
</dbReference>
<keyword evidence="7" id="KW-0539">Nucleus</keyword>
<dbReference type="EMBL" id="CABFNO020001405">
    <property type="protein sequence ID" value="CAG9986525.1"/>
    <property type="molecule type" value="Genomic_DNA"/>
</dbReference>
<dbReference type="AlphaFoldDB" id="A0A9N9UF23"/>
<organism evidence="10 11">
    <name type="scientific">Clonostachys byssicola</name>
    <dbReference type="NCBI Taxonomy" id="160290"/>
    <lineage>
        <taxon>Eukaryota</taxon>
        <taxon>Fungi</taxon>
        <taxon>Dikarya</taxon>
        <taxon>Ascomycota</taxon>
        <taxon>Pezizomycotina</taxon>
        <taxon>Sordariomycetes</taxon>
        <taxon>Hypocreomycetidae</taxon>
        <taxon>Hypocreales</taxon>
        <taxon>Bionectriaceae</taxon>
        <taxon>Clonostachys</taxon>
    </lineage>
</organism>
<reference evidence="10 11" key="2">
    <citation type="submission" date="2021-10" db="EMBL/GenBank/DDBJ databases">
        <authorList>
            <person name="Piombo E."/>
        </authorList>
    </citation>
    <scope>NUCLEOTIDE SEQUENCE [LARGE SCALE GENOMIC DNA]</scope>
</reference>
<feature type="compositionally biased region" description="Polar residues" evidence="8">
    <location>
        <begin position="155"/>
        <end position="164"/>
    </location>
</feature>
<dbReference type="PANTHER" id="PTHR31313:SF81">
    <property type="entry name" value="TY1 ENHANCER ACTIVATOR"/>
    <property type="match status" value="1"/>
</dbReference>
<dbReference type="InterPro" id="IPR051615">
    <property type="entry name" value="Transcr_Regulatory_Elem"/>
</dbReference>